<accession>A0A1N7L8F0</accession>
<proteinExistence type="predicted"/>
<sequence length="238" mass="25606">MQADQHIEGQPEGLTEGQDKESAGRIAVIVGVTGLIGSHLLDRILQSNRYRRVVAIARSSAPDSVRKYIDSGQLIWQSFSESMPDHVDHFFCALGTTQKVAGKAGLAAVDRDLVVETASVAIANGASLCSVVSATGADARSIFFYNRIKGEMEAEVSELGSRCVQFWQPSVLLGERSEDRFAEKIAGCILRSPLPKNIQARDGAAVASAMVVAAGQNLTGIHRFKVREIDMFNSGETL</sequence>
<evidence type="ECO:0000256" key="2">
    <source>
        <dbReference type="ARBA" id="ARBA00023136"/>
    </source>
</evidence>
<gene>
    <name evidence="5" type="ORF">SAMN05421686_103345</name>
</gene>
<protein>
    <submittedName>
        <fullName evidence="5">NAD dependent epimerase/dehydratase family protein</fullName>
    </submittedName>
</protein>
<dbReference type="STRING" id="484498.SAMN05421686_103345"/>
<dbReference type="GO" id="GO:0016020">
    <property type="term" value="C:membrane"/>
    <property type="evidence" value="ECO:0007669"/>
    <property type="project" value="UniProtKB-SubCell"/>
</dbReference>
<evidence type="ECO:0000313" key="5">
    <source>
        <dbReference type="EMBL" id="SIS70063.1"/>
    </source>
</evidence>
<dbReference type="Gene3D" id="3.40.50.720">
    <property type="entry name" value="NAD(P)-binding Rossmann-like Domain"/>
    <property type="match status" value="1"/>
</dbReference>
<dbReference type="InterPro" id="IPR001509">
    <property type="entry name" value="Epimerase_deHydtase"/>
</dbReference>
<name>A0A1N7L8F0_9GAMM</name>
<dbReference type="EMBL" id="FTOH01000003">
    <property type="protein sequence ID" value="SIS70063.1"/>
    <property type="molecule type" value="Genomic_DNA"/>
</dbReference>
<dbReference type="Proteomes" id="UP000185639">
    <property type="component" value="Unassembled WGS sequence"/>
</dbReference>
<dbReference type="Pfam" id="PF01370">
    <property type="entry name" value="Epimerase"/>
    <property type="match status" value="1"/>
</dbReference>
<organism evidence="5 6">
    <name type="scientific">Thalassolituus maritimus</name>
    <dbReference type="NCBI Taxonomy" id="484498"/>
    <lineage>
        <taxon>Bacteria</taxon>
        <taxon>Pseudomonadati</taxon>
        <taxon>Pseudomonadota</taxon>
        <taxon>Gammaproteobacteria</taxon>
        <taxon>Oceanospirillales</taxon>
        <taxon>Oceanospirillaceae</taxon>
        <taxon>Thalassolituus</taxon>
    </lineage>
</organism>
<reference evidence="6" key="1">
    <citation type="submission" date="2017-01" db="EMBL/GenBank/DDBJ databases">
        <authorList>
            <person name="Varghese N."/>
            <person name="Submissions S."/>
        </authorList>
    </citation>
    <scope>NUCLEOTIDE SEQUENCE [LARGE SCALE GENOMIC DNA]</scope>
    <source>
        <strain evidence="6">DSM 24913</strain>
    </source>
</reference>
<evidence type="ECO:0000313" key="6">
    <source>
        <dbReference type="Proteomes" id="UP000185639"/>
    </source>
</evidence>
<dbReference type="PANTHER" id="PTHR14097:SF7">
    <property type="entry name" value="OXIDOREDUCTASE HTATIP2"/>
    <property type="match status" value="1"/>
</dbReference>
<dbReference type="SUPFAM" id="SSF51735">
    <property type="entry name" value="NAD(P)-binding Rossmann-fold domains"/>
    <property type="match status" value="1"/>
</dbReference>
<dbReference type="RefSeq" id="WP_076514836.1">
    <property type="nucleotide sequence ID" value="NZ_FTOH01000003.1"/>
</dbReference>
<keyword evidence="6" id="KW-1185">Reference proteome</keyword>
<dbReference type="InterPro" id="IPR036291">
    <property type="entry name" value="NAD(P)-bd_dom_sf"/>
</dbReference>
<evidence type="ECO:0000256" key="3">
    <source>
        <dbReference type="SAM" id="MobiDB-lite"/>
    </source>
</evidence>
<dbReference type="AlphaFoldDB" id="A0A1N7L8F0"/>
<evidence type="ECO:0000259" key="4">
    <source>
        <dbReference type="Pfam" id="PF01370"/>
    </source>
</evidence>
<feature type="region of interest" description="Disordered" evidence="3">
    <location>
        <begin position="1"/>
        <end position="20"/>
    </location>
</feature>
<keyword evidence="2" id="KW-0472">Membrane</keyword>
<evidence type="ECO:0000256" key="1">
    <source>
        <dbReference type="ARBA" id="ARBA00004370"/>
    </source>
</evidence>
<feature type="domain" description="NAD-dependent epimerase/dehydratase" evidence="4">
    <location>
        <begin position="28"/>
        <end position="90"/>
    </location>
</feature>
<comment type="subcellular location">
    <subcellularLocation>
        <location evidence="1">Membrane</location>
    </subcellularLocation>
</comment>
<dbReference type="PANTHER" id="PTHR14097">
    <property type="entry name" value="OXIDOREDUCTASE HTATIP2"/>
    <property type="match status" value="1"/>
</dbReference>